<keyword evidence="6" id="KW-1185">Reference proteome</keyword>
<keyword evidence="2" id="KW-0808">Transferase</keyword>
<dbReference type="PANTHER" id="PTHR43464:SF19">
    <property type="entry name" value="UBIQUINONE BIOSYNTHESIS O-METHYLTRANSFERASE, MITOCHONDRIAL"/>
    <property type="match status" value="1"/>
</dbReference>
<gene>
    <name evidence="5" type="ORF">GCM10011289_30640</name>
</gene>
<dbReference type="Gene3D" id="3.40.50.150">
    <property type="entry name" value="Vaccinia Virus protein VP39"/>
    <property type="match status" value="1"/>
</dbReference>
<name>A0A918P679_9NEIS</name>
<dbReference type="InterPro" id="IPR013216">
    <property type="entry name" value="Methyltransf_11"/>
</dbReference>
<evidence type="ECO:0000256" key="1">
    <source>
        <dbReference type="ARBA" id="ARBA00022603"/>
    </source>
</evidence>
<accession>A0A918P679</accession>
<dbReference type="SUPFAM" id="SSF53335">
    <property type="entry name" value="S-adenosyl-L-methionine-dependent methyltransferases"/>
    <property type="match status" value="1"/>
</dbReference>
<dbReference type="GO" id="GO:0008757">
    <property type="term" value="F:S-adenosylmethionine-dependent methyltransferase activity"/>
    <property type="evidence" value="ECO:0007669"/>
    <property type="project" value="InterPro"/>
</dbReference>
<protein>
    <submittedName>
        <fullName evidence="5">Methyltransferase</fullName>
    </submittedName>
</protein>
<dbReference type="AlphaFoldDB" id="A0A918P679"/>
<dbReference type="PANTHER" id="PTHR43464">
    <property type="entry name" value="METHYLTRANSFERASE"/>
    <property type="match status" value="1"/>
</dbReference>
<dbReference type="EMBL" id="BMYX01000020">
    <property type="protein sequence ID" value="GGY24874.1"/>
    <property type="molecule type" value="Genomic_DNA"/>
</dbReference>
<dbReference type="InterPro" id="IPR029063">
    <property type="entry name" value="SAM-dependent_MTases_sf"/>
</dbReference>
<evidence type="ECO:0000313" key="6">
    <source>
        <dbReference type="Proteomes" id="UP000645257"/>
    </source>
</evidence>
<evidence type="ECO:0000313" key="5">
    <source>
        <dbReference type="EMBL" id="GGY24874.1"/>
    </source>
</evidence>
<reference evidence="5" key="1">
    <citation type="journal article" date="2014" name="Int. J. Syst. Evol. Microbiol.">
        <title>Complete genome sequence of Corynebacterium casei LMG S-19264T (=DSM 44701T), isolated from a smear-ripened cheese.</title>
        <authorList>
            <consortium name="US DOE Joint Genome Institute (JGI-PGF)"/>
            <person name="Walter F."/>
            <person name="Albersmeier A."/>
            <person name="Kalinowski J."/>
            <person name="Ruckert C."/>
        </authorList>
    </citation>
    <scope>NUCLEOTIDE SEQUENCE</scope>
    <source>
        <strain evidence="5">KCTC 32182</strain>
    </source>
</reference>
<dbReference type="GO" id="GO:0032259">
    <property type="term" value="P:methylation"/>
    <property type="evidence" value="ECO:0007669"/>
    <property type="project" value="UniProtKB-KW"/>
</dbReference>
<proteinExistence type="predicted"/>
<evidence type="ECO:0000256" key="3">
    <source>
        <dbReference type="ARBA" id="ARBA00022691"/>
    </source>
</evidence>
<evidence type="ECO:0000256" key="2">
    <source>
        <dbReference type="ARBA" id="ARBA00022679"/>
    </source>
</evidence>
<dbReference type="Pfam" id="PF08241">
    <property type="entry name" value="Methyltransf_11"/>
    <property type="match status" value="1"/>
</dbReference>
<dbReference type="Proteomes" id="UP000645257">
    <property type="component" value="Unassembled WGS sequence"/>
</dbReference>
<sequence>MSRQNVYDDPRFFAGYQTLRQKGAGLNECLEQPVLRRLMPDSLANLSILDMGCGSGDFARAARAEGAARVIGIDLSGNMLAEARARTDDPAIDYREMAIEDLGQLDECFDLAVSSLALHYVDDYASVLDALARKLNEGGHLVFSVEHPICTAVARQRWHFDEDGQATHWPVDNYRDESSRDTHWFIDGVVKYHRSLETYVNGLLEHGFRLTRLEEAVPTLEQVRATPALWPHRRRPPFLFISAVRETGQ</sequence>
<reference evidence="5" key="2">
    <citation type="submission" date="2020-09" db="EMBL/GenBank/DDBJ databases">
        <authorList>
            <person name="Sun Q."/>
            <person name="Kim S."/>
        </authorList>
    </citation>
    <scope>NUCLEOTIDE SEQUENCE</scope>
    <source>
        <strain evidence="5">KCTC 32182</strain>
    </source>
</reference>
<dbReference type="CDD" id="cd02440">
    <property type="entry name" value="AdoMet_MTases"/>
    <property type="match status" value="1"/>
</dbReference>
<keyword evidence="3" id="KW-0949">S-adenosyl-L-methionine</keyword>
<evidence type="ECO:0000259" key="4">
    <source>
        <dbReference type="Pfam" id="PF08241"/>
    </source>
</evidence>
<dbReference type="RefSeq" id="WP_189535919.1">
    <property type="nucleotide sequence ID" value="NZ_BMYX01000020.1"/>
</dbReference>
<feature type="domain" description="Methyltransferase type 11" evidence="4">
    <location>
        <begin position="49"/>
        <end position="143"/>
    </location>
</feature>
<organism evidence="5 6">
    <name type="scientific">Paludibacterium paludis</name>
    <dbReference type="NCBI Taxonomy" id="1225769"/>
    <lineage>
        <taxon>Bacteria</taxon>
        <taxon>Pseudomonadati</taxon>
        <taxon>Pseudomonadota</taxon>
        <taxon>Betaproteobacteria</taxon>
        <taxon>Neisseriales</taxon>
        <taxon>Chromobacteriaceae</taxon>
        <taxon>Paludibacterium</taxon>
    </lineage>
</organism>
<comment type="caution">
    <text evidence="5">The sequence shown here is derived from an EMBL/GenBank/DDBJ whole genome shotgun (WGS) entry which is preliminary data.</text>
</comment>
<keyword evidence="1 5" id="KW-0489">Methyltransferase</keyword>